<comment type="subcellular location">
    <subcellularLocation>
        <location evidence="1">Mitochondrion membrane</location>
    </subcellularLocation>
</comment>
<proteinExistence type="predicted"/>
<dbReference type="GO" id="GO:0031966">
    <property type="term" value="C:mitochondrial membrane"/>
    <property type="evidence" value="ECO:0007669"/>
    <property type="project" value="UniProtKB-SubCell"/>
</dbReference>
<evidence type="ECO:0000256" key="5">
    <source>
        <dbReference type="ARBA" id="ARBA00023136"/>
    </source>
</evidence>
<feature type="transmembrane region" description="Helical" evidence="7">
    <location>
        <begin position="12"/>
        <end position="32"/>
    </location>
</feature>
<evidence type="ECO:0000256" key="3">
    <source>
        <dbReference type="ARBA" id="ARBA00022989"/>
    </source>
</evidence>
<accession>Q5C870</accession>
<dbReference type="RefSeq" id="YP_214862.1">
    <property type="nucleotide sequence ID" value="NC_006894.1"/>
</dbReference>
<keyword evidence="4 9" id="KW-0496">Mitochondrion</keyword>
<keyword evidence="5 7" id="KW-0472">Membrane</keyword>
<evidence type="ECO:0000256" key="2">
    <source>
        <dbReference type="ARBA" id="ARBA00022692"/>
    </source>
</evidence>
<organism evidence="9">
    <name type="scientific">Axinella corrugata</name>
    <name type="common">Marine sponge</name>
    <name type="synonym">Teichaxinella morchella</name>
    <dbReference type="NCBI Taxonomy" id="153946"/>
    <lineage>
        <taxon>Eukaryota</taxon>
        <taxon>Metazoa</taxon>
        <taxon>Porifera</taxon>
        <taxon>Demospongiae</taxon>
        <taxon>Heteroscleromorpha</taxon>
        <taxon>Axinellida</taxon>
        <taxon>Axinellidae</taxon>
        <taxon>Axinella</taxon>
    </lineage>
</organism>
<keyword evidence="6" id="KW-0066">ATP synthesis</keyword>
<dbReference type="Pfam" id="PF02326">
    <property type="entry name" value="YMF19"/>
    <property type="match status" value="1"/>
</dbReference>
<evidence type="ECO:0000313" key="9">
    <source>
        <dbReference type="EMBL" id="AAV49305.1"/>
    </source>
</evidence>
<dbReference type="EMBL" id="AY791693">
    <property type="protein sequence ID" value="AAV49305.1"/>
    <property type="molecule type" value="Genomic_DNA"/>
</dbReference>
<dbReference type="GeneID" id="3332270"/>
<evidence type="ECO:0000256" key="6">
    <source>
        <dbReference type="ARBA" id="ARBA00023310"/>
    </source>
</evidence>
<evidence type="ECO:0000256" key="7">
    <source>
        <dbReference type="SAM" id="Phobius"/>
    </source>
</evidence>
<keyword evidence="3 7" id="KW-1133">Transmembrane helix</keyword>
<sequence>MPQLDIVTYLTQYTWTLIILFLLFSLIVTINLGKIQQQLGIRAKFVYRSADVESTQPTNQGESVQVMGLDSRESMSQAGIEVFKTLWNLR</sequence>
<evidence type="ECO:0000259" key="8">
    <source>
        <dbReference type="Pfam" id="PF02326"/>
    </source>
</evidence>
<evidence type="ECO:0000256" key="4">
    <source>
        <dbReference type="ARBA" id="ARBA00023128"/>
    </source>
</evidence>
<feature type="domain" description="ATP synthase YMF19-like N-terminal" evidence="8">
    <location>
        <begin position="2"/>
        <end position="61"/>
    </location>
</feature>
<dbReference type="EC" id="3.6.3.14" evidence="9"/>
<keyword evidence="2 7" id="KW-0812">Transmembrane</keyword>
<geneLocation type="mitochondrion" evidence="9"/>
<name>Q5C870_AXICO</name>
<keyword evidence="9" id="KW-0378">Hydrolase</keyword>
<dbReference type="InterPro" id="IPR003319">
    <property type="entry name" value="YMF19-like_N"/>
</dbReference>
<dbReference type="GO" id="GO:0006754">
    <property type="term" value="P:ATP biosynthetic process"/>
    <property type="evidence" value="ECO:0007669"/>
    <property type="project" value="UniProtKB-KW"/>
</dbReference>
<dbReference type="GO" id="GO:0016787">
    <property type="term" value="F:hydrolase activity"/>
    <property type="evidence" value="ECO:0007669"/>
    <property type="project" value="UniProtKB-KW"/>
</dbReference>
<dbReference type="AlphaFoldDB" id="Q5C870"/>
<protein>
    <submittedName>
        <fullName evidence="9">ATP synthase F0 subunit 8</fullName>
        <ecNumber evidence="9">3.6.3.14</ecNumber>
    </submittedName>
</protein>
<reference evidence="9" key="1">
    <citation type="journal article" date="2005" name="Trends Genet.">
        <title>Transfer RNA gene recruitment in mitochondrial DNA.</title>
        <authorList>
            <person name="Lavrov D.V."/>
            <person name="Lang B.F."/>
        </authorList>
    </citation>
    <scope>NUCLEOTIDE SEQUENCE</scope>
</reference>
<gene>
    <name evidence="9" type="primary">atp8</name>
</gene>
<evidence type="ECO:0000256" key="1">
    <source>
        <dbReference type="ARBA" id="ARBA00004325"/>
    </source>
</evidence>